<feature type="transmembrane region" description="Helical" evidence="1">
    <location>
        <begin position="193"/>
        <end position="211"/>
    </location>
</feature>
<comment type="caution">
    <text evidence="2">The sequence shown here is derived from an EMBL/GenBank/DDBJ whole genome shotgun (WGS) entry which is preliminary data.</text>
</comment>
<feature type="transmembrane region" description="Helical" evidence="1">
    <location>
        <begin position="133"/>
        <end position="152"/>
    </location>
</feature>
<dbReference type="Proteomes" id="UP001165160">
    <property type="component" value="Unassembled WGS sequence"/>
</dbReference>
<feature type="transmembrane region" description="Helical" evidence="1">
    <location>
        <begin position="232"/>
        <end position="260"/>
    </location>
</feature>
<keyword evidence="1" id="KW-1133">Transmembrane helix</keyword>
<dbReference type="EMBL" id="BRXX01000160">
    <property type="protein sequence ID" value="GMH94799.1"/>
    <property type="molecule type" value="Genomic_DNA"/>
</dbReference>
<reference evidence="3" key="1">
    <citation type="journal article" date="2023" name="Commun. Biol.">
        <title>Genome analysis of Parmales, the sister group of diatoms, reveals the evolutionary specialization of diatoms from phago-mixotrophs to photoautotrophs.</title>
        <authorList>
            <person name="Ban H."/>
            <person name="Sato S."/>
            <person name="Yoshikawa S."/>
            <person name="Yamada K."/>
            <person name="Nakamura Y."/>
            <person name="Ichinomiya M."/>
            <person name="Sato N."/>
            <person name="Blanc-Mathieu R."/>
            <person name="Endo H."/>
            <person name="Kuwata A."/>
            <person name="Ogata H."/>
        </authorList>
    </citation>
    <scope>NUCLEOTIDE SEQUENCE [LARGE SCALE GENOMIC DNA]</scope>
    <source>
        <strain evidence="3">NIES 3699</strain>
    </source>
</reference>
<dbReference type="PANTHER" id="PTHR20948">
    <property type="entry name" value="TRANSMEMBRANE PROTEIN 164"/>
    <property type="match status" value="1"/>
</dbReference>
<accession>A0A9W7BQA3</accession>
<evidence type="ECO:0000313" key="3">
    <source>
        <dbReference type="Proteomes" id="UP001165160"/>
    </source>
</evidence>
<protein>
    <submittedName>
        <fullName evidence="2">Uncharacterized protein</fullName>
    </submittedName>
</protein>
<organism evidence="2 3">
    <name type="scientific">Triparma verrucosa</name>
    <dbReference type="NCBI Taxonomy" id="1606542"/>
    <lineage>
        <taxon>Eukaryota</taxon>
        <taxon>Sar</taxon>
        <taxon>Stramenopiles</taxon>
        <taxon>Ochrophyta</taxon>
        <taxon>Bolidophyceae</taxon>
        <taxon>Parmales</taxon>
        <taxon>Triparmaceae</taxon>
        <taxon>Triparma</taxon>
    </lineage>
</organism>
<proteinExistence type="predicted"/>
<feature type="transmembrane region" description="Helical" evidence="1">
    <location>
        <begin position="164"/>
        <end position="181"/>
    </location>
</feature>
<sequence>MSSILEQFYVTLANGRLLEGVPPREESGESYFYSDVCFENPTVYCNTLMPGHREVVASWYLTPERLAKETVWVTLAYVLALVAIVPRLLCPIDVKVGAKSLRPHAAISLVSMACLALQIYYKVFDPSAYPNKVFFLVMPCNITWIVNFLLGVAPLSNVIRHSMIQFLLSFQVLVWAVFASADTADLKGPYEVEFFWVNHVLLLIPPFYYLLTGKVSTFKGLENSLFLEVINFFQWVVFSCAVMGVIYFGFVTPMSIYSLLNLNYMLSPPPGTGLEGENYRLISQVLIAGGFCVGRGVIVVVELCIFKMRKKKD</sequence>
<dbReference type="InterPro" id="IPR026508">
    <property type="entry name" value="TMEM164"/>
</dbReference>
<keyword evidence="3" id="KW-1185">Reference proteome</keyword>
<evidence type="ECO:0000256" key="1">
    <source>
        <dbReference type="SAM" id="Phobius"/>
    </source>
</evidence>
<keyword evidence="1" id="KW-0812">Transmembrane</keyword>
<feature type="transmembrane region" description="Helical" evidence="1">
    <location>
        <begin position="101"/>
        <end position="121"/>
    </location>
</feature>
<evidence type="ECO:0000313" key="2">
    <source>
        <dbReference type="EMBL" id="GMH94799.1"/>
    </source>
</evidence>
<keyword evidence="1" id="KW-0472">Membrane</keyword>
<feature type="transmembrane region" description="Helical" evidence="1">
    <location>
        <begin position="70"/>
        <end position="89"/>
    </location>
</feature>
<dbReference type="PANTHER" id="PTHR20948:SF2">
    <property type="entry name" value="TRANSMEMBRANE PROTEIN 164"/>
    <property type="match status" value="1"/>
</dbReference>
<gene>
    <name evidence="2" type="ORF">TrVE_jg9939</name>
</gene>
<name>A0A9W7BQA3_9STRA</name>
<feature type="transmembrane region" description="Helical" evidence="1">
    <location>
        <begin position="280"/>
        <end position="306"/>
    </location>
</feature>
<dbReference type="AlphaFoldDB" id="A0A9W7BQA3"/>